<dbReference type="SMART" id="SM00324">
    <property type="entry name" value="RhoGAP"/>
    <property type="match status" value="1"/>
</dbReference>
<proteinExistence type="predicted"/>
<protein>
    <recommendedName>
        <fullName evidence="2">Rho-GAP domain-containing protein</fullName>
    </recommendedName>
</protein>
<dbReference type="Gene3D" id="1.10.555.10">
    <property type="entry name" value="Rho GTPase activation protein"/>
    <property type="match status" value="1"/>
</dbReference>
<dbReference type="PROSITE" id="PS50238">
    <property type="entry name" value="RHOGAP"/>
    <property type="match status" value="1"/>
</dbReference>
<evidence type="ECO:0000259" key="2">
    <source>
        <dbReference type="PROSITE" id="PS50238"/>
    </source>
</evidence>
<dbReference type="GO" id="GO:0005737">
    <property type="term" value="C:cytoplasm"/>
    <property type="evidence" value="ECO:0007669"/>
    <property type="project" value="TreeGrafter"/>
</dbReference>
<gene>
    <name evidence="3" type="ORF">CVIRNUC_010876</name>
</gene>
<feature type="domain" description="Rho-GAP" evidence="2">
    <location>
        <begin position="15"/>
        <end position="195"/>
    </location>
</feature>
<dbReference type="GO" id="GO:0007264">
    <property type="term" value="P:small GTPase-mediated signal transduction"/>
    <property type="evidence" value="ECO:0007669"/>
    <property type="project" value="TreeGrafter"/>
</dbReference>
<dbReference type="Proteomes" id="UP001314263">
    <property type="component" value="Unassembled WGS sequence"/>
</dbReference>
<feature type="compositionally biased region" description="Basic and acidic residues" evidence="1">
    <location>
        <begin position="279"/>
        <end position="288"/>
    </location>
</feature>
<organism evidence="3 4">
    <name type="scientific">Coccomyxa viridis</name>
    <dbReference type="NCBI Taxonomy" id="1274662"/>
    <lineage>
        <taxon>Eukaryota</taxon>
        <taxon>Viridiplantae</taxon>
        <taxon>Chlorophyta</taxon>
        <taxon>core chlorophytes</taxon>
        <taxon>Trebouxiophyceae</taxon>
        <taxon>Trebouxiophyceae incertae sedis</taxon>
        <taxon>Coccomyxaceae</taxon>
        <taxon>Coccomyxa</taxon>
    </lineage>
</organism>
<dbReference type="CDD" id="cd00159">
    <property type="entry name" value="RhoGAP"/>
    <property type="match status" value="1"/>
</dbReference>
<sequence length="461" mass="50625">MPLPRRSRAGKIFGKSLKEFKGPPQLFSHLMMELKQWMSTEDLFAAENQTEKVLLMRQAWDMGKDPLVIMRSSPHALAGALKLWLDCLPEPLIRPDLSRILVQAICCLDSEADRMHVMQQVLSHVDSRELQVLYPLLEFLHHHRLNAADTHALADAFAPLLMRLECDSALRDQEYLAQAYGLLTDILIQRYRTLFSGIVTAPRTELTPEVASLPAQQKPASQRGAFGGRDAVARMFGRADAPDLPPISETLSESDSLSSDSDIPVSPGANTETSTAQHAAHEEAESADEALRLHEVATDVDNLLAESLDSMLFGEDDTILHEAFILPTQHSTEVNMDAASESSDSLVSMHSEDSCASKSGADCYEHLERNSPTSLLPEHPFSAPVLLDESACRNHPYLHASMWMAPLPHEGSDHHMTIKGKSGAPLAGCHHDASSHAGSRGHHPLMPSLGSWGHLSVPMHT</sequence>
<dbReference type="GO" id="GO:0005096">
    <property type="term" value="F:GTPase activator activity"/>
    <property type="evidence" value="ECO:0007669"/>
    <property type="project" value="TreeGrafter"/>
</dbReference>
<dbReference type="Pfam" id="PF00620">
    <property type="entry name" value="RhoGAP"/>
    <property type="match status" value="1"/>
</dbReference>
<dbReference type="AlphaFoldDB" id="A0AAV1INT2"/>
<feature type="region of interest" description="Disordered" evidence="1">
    <location>
        <begin position="239"/>
        <end position="288"/>
    </location>
</feature>
<evidence type="ECO:0000256" key="1">
    <source>
        <dbReference type="SAM" id="MobiDB-lite"/>
    </source>
</evidence>
<dbReference type="PANTHER" id="PTHR45808">
    <property type="entry name" value="RHO GTPASE-ACTIVATING PROTEIN 68F"/>
    <property type="match status" value="1"/>
</dbReference>
<dbReference type="SUPFAM" id="SSF48350">
    <property type="entry name" value="GTPase activation domain, GAP"/>
    <property type="match status" value="1"/>
</dbReference>
<comment type="caution">
    <text evidence="3">The sequence shown here is derived from an EMBL/GenBank/DDBJ whole genome shotgun (WGS) entry which is preliminary data.</text>
</comment>
<feature type="region of interest" description="Disordered" evidence="1">
    <location>
        <begin position="427"/>
        <end position="450"/>
    </location>
</feature>
<keyword evidence="4" id="KW-1185">Reference proteome</keyword>
<dbReference type="InterPro" id="IPR000198">
    <property type="entry name" value="RhoGAP_dom"/>
</dbReference>
<evidence type="ECO:0000313" key="4">
    <source>
        <dbReference type="Proteomes" id="UP001314263"/>
    </source>
</evidence>
<name>A0AAV1INT2_9CHLO</name>
<evidence type="ECO:0000313" key="3">
    <source>
        <dbReference type="EMBL" id="CAK0787654.1"/>
    </source>
</evidence>
<dbReference type="PANTHER" id="PTHR45808:SF2">
    <property type="entry name" value="RHO GTPASE-ACTIVATING PROTEIN 68F"/>
    <property type="match status" value="1"/>
</dbReference>
<feature type="compositionally biased region" description="Low complexity" evidence="1">
    <location>
        <begin position="248"/>
        <end position="262"/>
    </location>
</feature>
<dbReference type="EMBL" id="CAUYUE010000017">
    <property type="protein sequence ID" value="CAK0787654.1"/>
    <property type="molecule type" value="Genomic_DNA"/>
</dbReference>
<reference evidence="3 4" key="1">
    <citation type="submission" date="2023-10" db="EMBL/GenBank/DDBJ databases">
        <authorList>
            <person name="Maclean D."/>
            <person name="Macfadyen A."/>
        </authorList>
    </citation>
    <scope>NUCLEOTIDE SEQUENCE [LARGE SCALE GENOMIC DNA]</scope>
</reference>
<dbReference type="InterPro" id="IPR008936">
    <property type="entry name" value="Rho_GTPase_activation_prot"/>
</dbReference>
<accession>A0AAV1INT2</accession>